<dbReference type="SUPFAM" id="SSF52091">
    <property type="entry name" value="SpoIIaa-like"/>
    <property type="match status" value="1"/>
</dbReference>
<dbReference type="InterPro" id="IPR001902">
    <property type="entry name" value="SLC26A/SulP_fam"/>
</dbReference>
<feature type="transmembrane region" description="Helical" evidence="5">
    <location>
        <begin position="106"/>
        <end position="126"/>
    </location>
</feature>
<protein>
    <recommendedName>
        <fullName evidence="6">STAS domain-containing protein</fullName>
    </recommendedName>
</protein>
<evidence type="ECO:0000259" key="6">
    <source>
        <dbReference type="PROSITE" id="PS50801"/>
    </source>
</evidence>
<dbReference type="AlphaFoldDB" id="B7ASU9"/>
<evidence type="ECO:0000256" key="1">
    <source>
        <dbReference type="ARBA" id="ARBA00004141"/>
    </source>
</evidence>
<dbReference type="STRING" id="483218.BACPEC_02157"/>
<sequence length="717" mass="78148">MIMQIIGSLMKISIFPTIKGYKAEYLKKDAFAGLIIAAMTIPISMGYAQISGLSAVYGLYGSILPLIMFAMFSTSKQFIFGVDAAPAAIVGSSVTAMGIMSGSKEAAAVVPVIAFLTGMWLLLFYIIKAGRVVGFISTPVMGGFISGIAVTIILMQIPKIMGGSAGHGELFELLGYIIKAAQNISWMSVLLGCMTLAIILVSKKLFPRFPMAIVMMAAGALLTYYTNITDYGVALLASVEPGIPAPSLPDFASVDVISCLGTSITVAVVVMAETLLAENNFAFRNGYKLDDNSEILACAAGNITASLMGCCPVNGSVSRTAMGEQFGGRTQMMSLIAAALLAILLMFGTGFIGFLPVPVLTAIVISALMSVVEGELAIRLFKVSRSEFWIFMAAFGSVLLLGTIYGVVVGIVLSFAQVVLRASKPPRTFLGMVPGHRNFYDLKRNSNAYPVANVVIYKFSSNLFFANVSVLQQDIEDAVKPDTKCVIIDASGVSSIDITAADRLESLYRSLAKRGIKLYMAEHIAAVNDQLRQLGYSELIEEGFVRRTITLALLDAGYEKPYHLEGVDQNVRQPQMSGHFKSEQEESLDEYEWAFGEFAPARMEEDVKEIIENITDVTEIEAGTRELINEAIGHAHIWGGLGSIDEDELLRRLELHASELAKRVHNNETTIAHIIEQRRHEIAEHLMEVNPQAARRLREHQKMLEERLEEENKKKNN</sequence>
<feature type="transmembrane region" description="Helical" evidence="5">
    <location>
        <begin position="332"/>
        <end position="354"/>
    </location>
</feature>
<evidence type="ECO:0000256" key="4">
    <source>
        <dbReference type="ARBA" id="ARBA00023136"/>
    </source>
</evidence>
<accession>B7ASU9</accession>
<dbReference type="eggNOG" id="COG0659">
    <property type="taxonomic scope" value="Bacteria"/>
</dbReference>
<dbReference type="GO" id="GO:0016020">
    <property type="term" value="C:membrane"/>
    <property type="evidence" value="ECO:0007669"/>
    <property type="project" value="UniProtKB-SubCell"/>
</dbReference>
<name>B7ASU9_9FIRM</name>
<dbReference type="CDD" id="cd07042">
    <property type="entry name" value="STAS_SulP_like_sulfate_transporter"/>
    <property type="match status" value="1"/>
</dbReference>
<feature type="transmembrane region" description="Helical" evidence="5">
    <location>
        <begin position="388"/>
        <end position="416"/>
    </location>
</feature>
<dbReference type="Gene3D" id="3.30.750.24">
    <property type="entry name" value="STAS domain"/>
    <property type="match status" value="1"/>
</dbReference>
<reference evidence="7 8" key="1">
    <citation type="submission" date="2008-11" db="EMBL/GenBank/DDBJ databases">
        <title>Draft genome sequence of Bacteroides pectinophilus (ATCC 43243).</title>
        <authorList>
            <person name="Sudarsanam P."/>
            <person name="Ley R."/>
            <person name="Guruge J."/>
            <person name="Turnbaugh P.J."/>
            <person name="Mahowald M."/>
            <person name="Liep D."/>
            <person name="Gordon J."/>
        </authorList>
    </citation>
    <scope>NUCLEOTIDE SEQUENCE [LARGE SCALE GENOMIC DNA]</scope>
    <source>
        <strain evidence="7 8">ATCC 43243</strain>
    </source>
</reference>
<dbReference type="InterPro" id="IPR002645">
    <property type="entry name" value="STAS_dom"/>
</dbReference>
<comment type="subcellular location">
    <subcellularLocation>
        <location evidence="1">Membrane</location>
        <topology evidence="1">Multi-pass membrane protein</topology>
    </subcellularLocation>
</comment>
<feature type="transmembrane region" description="Helical" evidence="5">
    <location>
        <begin position="133"/>
        <end position="157"/>
    </location>
</feature>
<keyword evidence="8" id="KW-1185">Reference proteome</keyword>
<feature type="transmembrane region" description="Helical" evidence="5">
    <location>
        <begin position="79"/>
        <end position="100"/>
    </location>
</feature>
<dbReference type="Pfam" id="PF00916">
    <property type="entry name" value="Sulfate_transp"/>
    <property type="match status" value="1"/>
</dbReference>
<dbReference type="PROSITE" id="PS50801">
    <property type="entry name" value="STAS"/>
    <property type="match status" value="1"/>
</dbReference>
<keyword evidence="3 5" id="KW-1133">Transmembrane helix</keyword>
<evidence type="ECO:0000256" key="3">
    <source>
        <dbReference type="ARBA" id="ARBA00022989"/>
    </source>
</evidence>
<dbReference type="InterPro" id="IPR036513">
    <property type="entry name" value="STAS_dom_sf"/>
</dbReference>
<comment type="caution">
    <text evidence="7">The sequence shown here is derived from an EMBL/GenBank/DDBJ whole genome shotgun (WGS) entry which is preliminary data.</text>
</comment>
<keyword evidence="2 5" id="KW-0812">Transmembrane</keyword>
<reference evidence="7 8" key="2">
    <citation type="submission" date="2008-11" db="EMBL/GenBank/DDBJ databases">
        <authorList>
            <person name="Fulton L."/>
            <person name="Clifton S."/>
            <person name="Fulton B."/>
            <person name="Xu J."/>
            <person name="Minx P."/>
            <person name="Pepin K.H."/>
            <person name="Johnson M."/>
            <person name="Bhonagiri V."/>
            <person name="Nash W.E."/>
            <person name="Mardis E.R."/>
            <person name="Wilson R.K."/>
        </authorList>
    </citation>
    <scope>NUCLEOTIDE SEQUENCE [LARGE SCALE GENOMIC DNA]</scope>
    <source>
        <strain evidence="7 8">ATCC 43243</strain>
    </source>
</reference>
<feature type="transmembrane region" description="Helical" evidence="5">
    <location>
        <begin position="30"/>
        <end position="48"/>
    </location>
</feature>
<keyword evidence="4 5" id="KW-0472">Membrane</keyword>
<organism evidence="7 8">
    <name type="scientific">[Bacteroides] pectinophilus ATCC 43243</name>
    <dbReference type="NCBI Taxonomy" id="483218"/>
    <lineage>
        <taxon>Bacteria</taxon>
        <taxon>Bacillati</taxon>
        <taxon>Bacillota</taxon>
        <taxon>Clostridia</taxon>
        <taxon>Eubacteriales</taxon>
    </lineage>
</organism>
<dbReference type="EMBL" id="ABVQ01000036">
    <property type="protein sequence ID" value="EEC57645.1"/>
    <property type="molecule type" value="Genomic_DNA"/>
</dbReference>
<dbReference type="HOGENOM" id="CLU_003182_13_0_9"/>
<evidence type="ECO:0000256" key="5">
    <source>
        <dbReference type="SAM" id="Phobius"/>
    </source>
</evidence>
<dbReference type="PANTHER" id="PTHR11814">
    <property type="entry name" value="SULFATE TRANSPORTER"/>
    <property type="match status" value="1"/>
</dbReference>
<dbReference type="Proteomes" id="UP000003136">
    <property type="component" value="Unassembled WGS sequence"/>
</dbReference>
<evidence type="ECO:0000313" key="8">
    <source>
        <dbReference type="Proteomes" id="UP000003136"/>
    </source>
</evidence>
<feature type="transmembrane region" description="Helical" evidence="5">
    <location>
        <begin position="54"/>
        <end position="72"/>
    </location>
</feature>
<evidence type="ECO:0000313" key="7">
    <source>
        <dbReference type="EMBL" id="EEC57645.1"/>
    </source>
</evidence>
<gene>
    <name evidence="7" type="ORF">BACPEC_02157</name>
</gene>
<dbReference type="GO" id="GO:0055085">
    <property type="term" value="P:transmembrane transport"/>
    <property type="evidence" value="ECO:0007669"/>
    <property type="project" value="InterPro"/>
</dbReference>
<dbReference type="Pfam" id="PF01740">
    <property type="entry name" value="STAS"/>
    <property type="match status" value="1"/>
</dbReference>
<feature type="transmembrane region" description="Helical" evidence="5">
    <location>
        <begin position="251"/>
        <end position="276"/>
    </location>
</feature>
<feature type="transmembrane region" description="Helical" evidence="5">
    <location>
        <begin position="213"/>
        <end position="239"/>
    </location>
</feature>
<feature type="transmembrane region" description="Helical" evidence="5">
    <location>
        <begin position="177"/>
        <end position="201"/>
    </location>
</feature>
<feature type="transmembrane region" description="Helical" evidence="5">
    <location>
        <begin position="360"/>
        <end position="381"/>
    </location>
</feature>
<dbReference type="InterPro" id="IPR011547">
    <property type="entry name" value="SLC26A/SulP_dom"/>
</dbReference>
<evidence type="ECO:0000256" key="2">
    <source>
        <dbReference type="ARBA" id="ARBA00022692"/>
    </source>
</evidence>
<feature type="domain" description="STAS" evidence="6">
    <location>
        <begin position="444"/>
        <end position="556"/>
    </location>
</feature>
<proteinExistence type="predicted"/>